<organism evidence="4 5">
    <name type="scientific">Nicotiana sylvestris</name>
    <name type="common">Wood tobacco</name>
    <name type="synonym">South American tobacco</name>
    <dbReference type="NCBI Taxonomy" id="4096"/>
    <lineage>
        <taxon>Eukaryota</taxon>
        <taxon>Viridiplantae</taxon>
        <taxon>Streptophyta</taxon>
        <taxon>Embryophyta</taxon>
        <taxon>Tracheophyta</taxon>
        <taxon>Spermatophyta</taxon>
        <taxon>Magnoliopsida</taxon>
        <taxon>eudicotyledons</taxon>
        <taxon>Gunneridae</taxon>
        <taxon>Pentapetalae</taxon>
        <taxon>asterids</taxon>
        <taxon>lamiids</taxon>
        <taxon>Solanales</taxon>
        <taxon>Solanaceae</taxon>
        <taxon>Nicotianoideae</taxon>
        <taxon>Nicotianeae</taxon>
        <taxon>Nicotiana</taxon>
    </lineage>
</organism>
<dbReference type="SMART" id="SM00768">
    <property type="entry name" value="X8"/>
    <property type="match status" value="1"/>
</dbReference>
<proteinExistence type="predicted"/>
<evidence type="ECO:0000259" key="3">
    <source>
        <dbReference type="SMART" id="SM00768"/>
    </source>
</evidence>
<accession>A0A1U7VS91</accession>
<keyword evidence="2" id="KW-0472">Membrane</keyword>
<keyword evidence="1" id="KW-0732">Signal</keyword>
<dbReference type="PANTHER" id="PTHR31044:SF147">
    <property type="entry name" value="CARBOHYDRATE-BINDING X8 DOMAIN PROTEIN"/>
    <property type="match status" value="1"/>
</dbReference>
<dbReference type="STRING" id="4096.A0A1U7VS91"/>
<dbReference type="GO" id="GO:0009506">
    <property type="term" value="C:plasmodesma"/>
    <property type="evidence" value="ECO:0007669"/>
    <property type="project" value="UniProtKB-ARBA"/>
</dbReference>
<reference evidence="4" key="1">
    <citation type="journal article" date="2013" name="Genome Biol.">
        <title>Reference genomes and transcriptomes of Nicotiana sylvestris and Nicotiana tomentosiformis.</title>
        <authorList>
            <person name="Sierro N."/>
            <person name="Battey J.N."/>
            <person name="Ouadi S."/>
            <person name="Bovet L."/>
            <person name="Goepfert S."/>
            <person name="Bakaher N."/>
            <person name="Peitsch M.C."/>
            <person name="Ivanov N.V."/>
        </authorList>
    </citation>
    <scope>NUCLEOTIDE SEQUENCE [LARGE SCALE GENOMIC DNA]</scope>
</reference>
<dbReference type="AlphaFoldDB" id="A0A1U7VS91"/>
<dbReference type="Pfam" id="PF07983">
    <property type="entry name" value="X8"/>
    <property type="match status" value="1"/>
</dbReference>
<dbReference type="InterPro" id="IPR044788">
    <property type="entry name" value="X8_dom_prot"/>
</dbReference>
<protein>
    <submittedName>
        <fullName evidence="5">Uncharacterized protein LOC104216804</fullName>
    </submittedName>
</protein>
<dbReference type="PANTHER" id="PTHR31044">
    <property type="entry name" value="BETA-1,3 GLUCANASE"/>
    <property type="match status" value="1"/>
</dbReference>
<keyword evidence="2" id="KW-1133">Transmembrane helix</keyword>
<keyword evidence="2" id="KW-0812">Transmembrane</keyword>
<feature type="transmembrane region" description="Helical" evidence="2">
    <location>
        <begin position="125"/>
        <end position="144"/>
    </location>
</feature>
<dbReference type="eggNOG" id="ENOG502SV90">
    <property type="taxonomic scope" value="Eukaryota"/>
</dbReference>
<name>A0A1U7VS91_NICSY</name>
<evidence type="ECO:0000256" key="1">
    <source>
        <dbReference type="ARBA" id="ARBA00022729"/>
    </source>
</evidence>
<gene>
    <name evidence="5" type="primary">LOC104216804</name>
</gene>
<sequence>MLTRRQSQFLEDQVSFGGVPVRLILFASESEMSGSMKRCRFAYVCCVHTLEFSCLIPTFRSGDIIGGRYFGGRVVVSPSLTEMFLCSLARAVPEFLLEQRTEAVYMLAASGITCIICIRKSMAKVCISLFLVSFFFFFACSLGISEWANQKKGNTWCVAIVSAPPDKLQGFIDSTCSQLDCSPIRPGGACFEPNTLRNHASYALDLFYKAKGICNSDIGTPAVSDPSFGNCHYP</sequence>
<evidence type="ECO:0000256" key="2">
    <source>
        <dbReference type="SAM" id="Phobius"/>
    </source>
</evidence>
<reference evidence="5" key="2">
    <citation type="submission" date="2025-08" db="UniProtKB">
        <authorList>
            <consortium name="RefSeq"/>
        </authorList>
    </citation>
    <scope>IDENTIFICATION</scope>
    <source>
        <tissue evidence="5">Leaf</tissue>
    </source>
</reference>
<evidence type="ECO:0000313" key="5">
    <source>
        <dbReference type="RefSeq" id="XP_009765239.1"/>
    </source>
</evidence>
<keyword evidence="4" id="KW-1185">Reference proteome</keyword>
<dbReference type="InterPro" id="IPR012946">
    <property type="entry name" value="X8"/>
</dbReference>
<dbReference type="Proteomes" id="UP000189701">
    <property type="component" value="Unplaced"/>
</dbReference>
<dbReference type="RefSeq" id="XP_009765239.1">
    <property type="nucleotide sequence ID" value="XM_009766937.1"/>
</dbReference>
<evidence type="ECO:0000313" key="4">
    <source>
        <dbReference type="Proteomes" id="UP000189701"/>
    </source>
</evidence>
<feature type="domain" description="X8" evidence="3">
    <location>
        <begin position="155"/>
        <end position="233"/>
    </location>
</feature>